<evidence type="ECO:0000256" key="4">
    <source>
        <dbReference type="ARBA" id="ARBA00022714"/>
    </source>
</evidence>
<keyword evidence="5" id="KW-0479">Metal-binding</keyword>
<proteinExistence type="inferred from homology"/>
<dbReference type="InterPro" id="IPR001041">
    <property type="entry name" value="2Fe-2S_ferredoxin-type"/>
</dbReference>
<dbReference type="OrthoDB" id="268593at2759"/>
<dbReference type="KEGG" id="slal:111664490"/>
<dbReference type="PRINTS" id="PR00355">
    <property type="entry name" value="ADRENODOXIN"/>
</dbReference>
<evidence type="ECO:0000256" key="8">
    <source>
        <dbReference type="ARBA" id="ARBA00023014"/>
    </source>
</evidence>
<evidence type="ECO:0000256" key="12">
    <source>
        <dbReference type="ARBA" id="ARBA00040942"/>
    </source>
</evidence>
<reference evidence="16" key="2">
    <citation type="submission" date="2025-09" db="UniProtKB">
        <authorList>
            <consortium name="Ensembl"/>
        </authorList>
    </citation>
    <scope>IDENTIFICATION</scope>
</reference>
<evidence type="ECO:0000256" key="5">
    <source>
        <dbReference type="ARBA" id="ARBA00022723"/>
    </source>
</evidence>
<keyword evidence="3" id="KW-0813">Transport</keyword>
<evidence type="ECO:0000313" key="16">
    <source>
        <dbReference type="Ensembl" id="ENSSLDP00000030650.1"/>
    </source>
</evidence>
<dbReference type="Pfam" id="PF00111">
    <property type="entry name" value="Fer2"/>
    <property type="match status" value="1"/>
</dbReference>
<reference evidence="16" key="1">
    <citation type="submission" date="2025-08" db="UniProtKB">
        <authorList>
            <consortium name="Ensembl"/>
        </authorList>
    </citation>
    <scope>IDENTIFICATION</scope>
</reference>
<dbReference type="InterPro" id="IPR036010">
    <property type="entry name" value="2Fe-2S_ferredoxin-like_sf"/>
</dbReference>
<evidence type="ECO:0000256" key="1">
    <source>
        <dbReference type="ARBA" id="ARBA00004305"/>
    </source>
</evidence>
<evidence type="ECO:0000256" key="11">
    <source>
        <dbReference type="ARBA" id="ARBA00034078"/>
    </source>
</evidence>
<evidence type="ECO:0000256" key="6">
    <source>
        <dbReference type="ARBA" id="ARBA00022982"/>
    </source>
</evidence>
<dbReference type="CTD" id="112812"/>
<evidence type="ECO:0000256" key="2">
    <source>
        <dbReference type="ARBA" id="ARBA00010914"/>
    </source>
</evidence>
<dbReference type="GO" id="GO:0051537">
    <property type="term" value="F:2 iron, 2 sulfur cluster binding"/>
    <property type="evidence" value="ECO:0007669"/>
    <property type="project" value="UniProtKB-KW"/>
</dbReference>
<dbReference type="GeneTree" id="ENSGT00940000161143"/>
<comment type="similarity">
    <text evidence="2">Belongs to the adrenodoxin/putidaredoxin family.</text>
</comment>
<keyword evidence="9" id="KW-0496">Mitochondrion</keyword>
<dbReference type="AlphaFoldDB" id="A0A3B4YJ99"/>
<dbReference type="GO" id="GO:0046872">
    <property type="term" value="F:metal ion binding"/>
    <property type="evidence" value="ECO:0007669"/>
    <property type="project" value="UniProtKB-KW"/>
</dbReference>
<keyword evidence="4" id="KW-0001">2Fe-2S</keyword>
<dbReference type="RefSeq" id="XP_023274844.1">
    <property type="nucleotide sequence ID" value="XM_023419076.1"/>
</dbReference>
<feature type="domain" description="2Fe-2S ferredoxin-type" evidence="15">
    <location>
        <begin position="82"/>
        <end position="183"/>
    </location>
</feature>
<dbReference type="PROSITE" id="PS51085">
    <property type="entry name" value="2FE2S_FER_2"/>
    <property type="match status" value="1"/>
</dbReference>
<comment type="function">
    <text evidence="14">Electron donor, of the core iron-sulfur cluster (ISC) assembly complex, that acts to reduce the persulfide into sulfide during [2Fe-2S] clusters assembly on the scaffolding protein ISCU. The core iron-sulfur cluster (ISC) assembly complex is involved in the de novo synthesis of a [2Fe-2S] cluster, the first step of the mitochondrial iron-sulfur protein biogenesis. This process is initiated by the cysteine desulfurase complex (NFS1:LYRM4:NDUFAB1) that produces persulfide which is delivered on the scaffold protein ISCU in a FXN-dependent manner. Then this complex is stabilized by FDX2 which provides reducing equivalents to accomplish the [2Fe-2S] cluster assembly. Finally, the [2Fe-2S] cluster is transferred from ISCU to chaperone proteins, including HSCB, HSPA9 and GLRX5. Essential for coenzyme Q biosynthesis: together with FDXR, transfers the electrons required for the hydroxylation reaction performed by COQ6.</text>
</comment>
<dbReference type="GeneID" id="111664490"/>
<dbReference type="PROSITE" id="PS00814">
    <property type="entry name" value="ADX"/>
    <property type="match status" value="1"/>
</dbReference>
<dbReference type="PANTHER" id="PTHR23426:SF65">
    <property type="entry name" value="FERREDOXIN-2, MITOCHONDRIAL"/>
    <property type="match status" value="1"/>
</dbReference>
<keyword evidence="6" id="KW-0249">Electron transport</keyword>
<dbReference type="GO" id="GO:0005759">
    <property type="term" value="C:mitochondrial matrix"/>
    <property type="evidence" value="ECO:0007669"/>
    <property type="project" value="UniProtKB-SubCell"/>
</dbReference>
<dbReference type="Gene3D" id="3.10.20.30">
    <property type="match status" value="1"/>
</dbReference>
<evidence type="ECO:0000313" key="17">
    <source>
        <dbReference type="Proteomes" id="UP000261360"/>
    </source>
</evidence>
<dbReference type="InterPro" id="IPR018298">
    <property type="entry name" value="Adrenodoxin_Fe-S_BS"/>
</dbReference>
<evidence type="ECO:0000256" key="13">
    <source>
        <dbReference type="ARBA" id="ARBA00041497"/>
    </source>
</evidence>
<evidence type="ECO:0000256" key="10">
    <source>
        <dbReference type="ARBA" id="ARBA00032838"/>
    </source>
</evidence>
<dbReference type="Ensembl" id="ENSSLDT00000031532.1">
    <property type="protein sequence ID" value="ENSSLDP00000030650.1"/>
    <property type="gene ID" value="ENSSLDG00000023600.1"/>
</dbReference>
<dbReference type="GO" id="GO:0140647">
    <property type="term" value="P:P450-containing electron transport chain"/>
    <property type="evidence" value="ECO:0007669"/>
    <property type="project" value="InterPro"/>
</dbReference>
<dbReference type="PANTHER" id="PTHR23426">
    <property type="entry name" value="FERREDOXIN/ADRENODOXIN"/>
    <property type="match status" value="1"/>
</dbReference>
<comment type="cofactor">
    <cofactor evidence="11">
        <name>[2Fe-2S] cluster</name>
        <dbReference type="ChEBI" id="CHEBI:190135"/>
    </cofactor>
</comment>
<evidence type="ECO:0000256" key="14">
    <source>
        <dbReference type="ARBA" id="ARBA00058507"/>
    </source>
</evidence>
<evidence type="ECO:0000256" key="7">
    <source>
        <dbReference type="ARBA" id="ARBA00023004"/>
    </source>
</evidence>
<dbReference type="GO" id="GO:0009055">
    <property type="term" value="F:electron transfer activity"/>
    <property type="evidence" value="ECO:0007669"/>
    <property type="project" value="TreeGrafter"/>
</dbReference>
<evidence type="ECO:0000256" key="3">
    <source>
        <dbReference type="ARBA" id="ARBA00022448"/>
    </source>
</evidence>
<dbReference type="CDD" id="cd00207">
    <property type="entry name" value="fer2"/>
    <property type="match status" value="1"/>
</dbReference>
<organism evidence="16 17">
    <name type="scientific">Seriola lalandi dorsalis</name>
    <dbReference type="NCBI Taxonomy" id="1841481"/>
    <lineage>
        <taxon>Eukaryota</taxon>
        <taxon>Metazoa</taxon>
        <taxon>Chordata</taxon>
        <taxon>Craniata</taxon>
        <taxon>Vertebrata</taxon>
        <taxon>Euteleostomi</taxon>
        <taxon>Actinopterygii</taxon>
        <taxon>Neopterygii</taxon>
        <taxon>Teleostei</taxon>
        <taxon>Neoteleostei</taxon>
        <taxon>Acanthomorphata</taxon>
        <taxon>Carangaria</taxon>
        <taxon>Carangiformes</taxon>
        <taxon>Carangidae</taxon>
        <taxon>Seriola</taxon>
    </lineage>
</organism>
<evidence type="ECO:0000259" key="15">
    <source>
        <dbReference type="PROSITE" id="PS51085"/>
    </source>
</evidence>
<name>A0A3B4YJ99_SERLL</name>
<accession>A0A3B4YJ99</accession>
<evidence type="ECO:0000256" key="9">
    <source>
        <dbReference type="ARBA" id="ARBA00023128"/>
    </source>
</evidence>
<keyword evidence="17" id="KW-1185">Reference proteome</keyword>
<keyword evidence="8" id="KW-0411">Iron-sulfur</keyword>
<dbReference type="InterPro" id="IPR001055">
    <property type="entry name" value="Adrenodoxin-like"/>
</dbReference>
<comment type="subcellular location">
    <subcellularLocation>
        <location evidence="1">Mitochondrion matrix</location>
    </subcellularLocation>
</comment>
<dbReference type="FunFam" id="3.10.20.30:FF:000013">
    <property type="entry name" value="Adrenodoxin, mitochondrial"/>
    <property type="match status" value="1"/>
</dbReference>
<protein>
    <recommendedName>
        <fullName evidence="12">Ferredoxin-2, mitochondrial</fullName>
    </recommendedName>
    <alternativeName>
        <fullName evidence="10">Adrenodoxin-like protein</fullName>
    </alternativeName>
    <alternativeName>
        <fullName evidence="13">Ferredoxin-1-like protein</fullName>
    </alternativeName>
</protein>
<sequence length="196" mass="21676">MAAAAAVRSSMGLTLRLSRVIPDCSTCPLYRIQSCVNSVANLQRRGSYDSFRTINRHLQTSIGLYQSEEGSANAEDSEDVVNVVYVDRSGQRIPVKAKVGDNAMYLAHRHGIDLEGACEASLACSTCHVYVNADYFDKLPEPLEREDDMLDMAAMLQENSRLGCQIILTPELDGIELTLPKVTRNFYVDGHVPKPH</sequence>
<dbReference type="SUPFAM" id="SSF54292">
    <property type="entry name" value="2Fe-2S ferredoxin-like"/>
    <property type="match status" value="1"/>
</dbReference>
<dbReference type="InterPro" id="IPR012675">
    <property type="entry name" value="Beta-grasp_dom_sf"/>
</dbReference>
<keyword evidence="7" id="KW-0408">Iron</keyword>
<dbReference type="Proteomes" id="UP000261360">
    <property type="component" value="Unplaced"/>
</dbReference>